<dbReference type="OrthoDB" id="9810303at2"/>
<dbReference type="InterPro" id="IPR001173">
    <property type="entry name" value="Glyco_trans_2-like"/>
</dbReference>
<dbReference type="EMBL" id="JMKI01000036">
    <property type="protein sequence ID" value="KEJ91954.1"/>
    <property type="molecule type" value="Genomic_DNA"/>
</dbReference>
<comment type="subcellular location">
    <subcellularLocation>
        <location evidence="1">Membrane</location>
        <topology evidence="1">Multi-pass membrane protein</topology>
    </subcellularLocation>
</comment>
<reference evidence="9 10" key="1">
    <citation type="submission" date="2014-04" db="EMBL/GenBank/DDBJ databases">
        <title>Draft Genome Sequence of Synergistes jonesii.</title>
        <authorList>
            <person name="Coil D.A."/>
            <person name="Eisen J.A."/>
            <person name="Holland-Moritz H.E."/>
        </authorList>
    </citation>
    <scope>NUCLEOTIDE SEQUENCE [LARGE SCALE GENOMIC DNA]</scope>
    <source>
        <strain evidence="9 10">78-1</strain>
    </source>
</reference>
<dbReference type="PANTHER" id="PTHR48090:SF1">
    <property type="entry name" value="PROPHAGE BACTOPRENOL GLUCOSYL TRANSFERASE HOMOLOG"/>
    <property type="match status" value="1"/>
</dbReference>
<dbReference type="PANTHER" id="PTHR48090">
    <property type="entry name" value="UNDECAPRENYL-PHOSPHATE 4-DEOXY-4-FORMAMIDO-L-ARABINOSE TRANSFERASE-RELATED"/>
    <property type="match status" value="1"/>
</dbReference>
<evidence type="ECO:0000259" key="8">
    <source>
        <dbReference type="Pfam" id="PF00535"/>
    </source>
</evidence>
<gene>
    <name evidence="9" type="ORF">EH55_06095</name>
</gene>
<feature type="domain" description="Glycosyltransferase 2-like" evidence="8">
    <location>
        <begin position="5"/>
        <end position="143"/>
    </location>
</feature>
<organism evidence="9 10">
    <name type="scientific">Synergistes jonesii</name>
    <dbReference type="NCBI Taxonomy" id="2754"/>
    <lineage>
        <taxon>Bacteria</taxon>
        <taxon>Thermotogati</taxon>
        <taxon>Synergistota</taxon>
        <taxon>Synergistia</taxon>
        <taxon>Synergistales</taxon>
        <taxon>Synergistaceae</taxon>
        <taxon>Synergistes</taxon>
    </lineage>
</organism>
<dbReference type="Gene3D" id="3.90.550.10">
    <property type="entry name" value="Spore Coat Polysaccharide Biosynthesis Protein SpsA, Chain A"/>
    <property type="match status" value="1"/>
</dbReference>
<evidence type="ECO:0000256" key="2">
    <source>
        <dbReference type="ARBA" id="ARBA00022676"/>
    </source>
</evidence>
<keyword evidence="3 9" id="KW-0808">Transferase</keyword>
<dbReference type="GO" id="GO:0016757">
    <property type="term" value="F:glycosyltransferase activity"/>
    <property type="evidence" value="ECO:0007669"/>
    <property type="project" value="UniProtKB-KW"/>
</dbReference>
<evidence type="ECO:0000256" key="1">
    <source>
        <dbReference type="ARBA" id="ARBA00004141"/>
    </source>
</evidence>
<keyword evidence="5 7" id="KW-1133">Transmembrane helix</keyword>
<evidence type="ECO:0000313" key="9">
    <source>
        <dbReference type="EMBL" id="KEJ91954.1"/>
    </source>
</evidence>
<sequence length="310" mass="35726">MKTISVLIPTYNEEDNVVPMCDAVREEFAKNLPHYDYEIIFIDNCSKDKTRERLELLCAGDEKVKAIFNARNFGQSRSPYYGLMQTAGDCAVRLCADFQEPVEMIHRFVEEWEKGYKIVVGIKTSSKESKVMYALRSIYYKLVKKFSDVEQIEHFTGFGLYDRAFIDVLRKLDDPAPFLRGIVAELGWKRKDIEYVQQLRKSGKSKNNLYTLYDYAMLSVTSYTKIGIRLAVFLGAIAGFFSVVIGVLYLILKLLYWDKFPAGTAPMLIGMMFLGAVQLFFIGMIGEYILTINARLMKRPLVIEEKRINF</sequence>
<evidence type="ECO:0000256" key="7">
    <source>
        <dbReference type="SAM" id="Phobius"/>
    </source>
</evidence>
<evidence type="ECO:0000256" key="6">
    <source>
        <dbReference type="ARBA" id="ARBA00023136"/>
    </source>
</evidence>
<feature type="transmembrane region" description="Helical" evidence="7">
    <location>
        <begin position="264"/>
        <end position="290"/>
    </location>
</feature>
<dbReference type="InterPro" id="IPR029044">
    <property type="entry name" value="Nucleotide-diphossugar_trans"/>
</dbReference>
<feature type="transmembrane region" description="Helical" evidence="7">
    <location>
        <begin position="230"/>
        <end position="252"/>
    </location>
</feature>
<name>A0A073IQC8_9BACT</name>
<dbReference type="PATRIC" id="fig|2754.20.peg.1479"/>
<dbReference type="RefSeq" id="WP_037976653.1">
    <property type="nucleotide sequence ID" value="NZ_JMKI01000036.1"/>
</dbReference>
<keyword evidence="4 7" id="KW-0812">Transmembrane</keyword>
<evidence type="ECO:0000313" key="10">
    <source>
        <dbReference type="Proteomes" id="UP000027665"/>
    </source>
</evidence>
<dbReference type="GO" id="GO:0005886">
    <property type="term" value="C:plasma membrane"/>
    <property type="evidence" value="ECO:0007669"/>
    <property type="project" value="TreeGrafter"/>
</dbReference>
<protein>
    <submittedName>
        <fullName evidence="9">Glycosyl transferase</fullName>
    </submittedName>
</protein>
<dbReference type="Proteomes" id="UP000027665">
    <property type="component" value="Unassembled WGS sequence"/>
</dbReference>
<keyword evidence="6 7" id="KW-0472">Membrane</keyword>
<dbReference type="SUPFAM" id="SSF53448">
    <property type="entry name" value="Nucleotide-diphospho-sugar transferases"/>
    <property type="match status" value="1"/>
</dbReference>
<evidence type="ECO:0000256" key="4">
    <source>
        <dbReference type="ARBA" id="ARBA00022692"/>
    </source>
</evidence>
<dbReference type="Pfam" id="PF00535">
    <property type="entry name" value="Glycos_transf_2"/>
    <property type="match status" value="1"/>
</dbReference>
<dbReference type="AlphaFoldDB" id="A0A073IQC8"/>
<evidence type="ECO:0000256" key="5">
    <source>
        <dbReference type="ARBA" id="ARBA00022989"/>
    </source>
</evidence>
<dbReference type="STRING" id="2754.EH55_06095"/>
<keyword evidence="2" id="KW-0328">Glycosyltransferase</keyword>
<dbReference type="GeneID" id="90983850"/>
<keyword evidence="10" id="KW-1185">Reference proteome</keyword>
<dbReference type="InterPro" id="IPR050256">
    <property type="entry name" value="Glycosyltransferase_2"/>
</dbReference>
<dbReference type="eggNOG" id="COG0463">
    <property type="taxonomic scope" value="Bacteria"/>
</dbReference>
<evidence type="ECO:0000256" key="3">
    <source>
        <dbReference type="ARBA" id="ARBA00022679"/>
    </source>
</evidence>
<proteinExistence type="predicted"/>
<accession>A0A073IQC8</accession>
<dbReference type="CDD" id="cd04187">
    <property type="entry name" value="DPM1_like_bac"/>
    <property type="match status" value="1"/>
</dbReference>
<comment type="caution">
    <text evidence="9">The sequence shown here is derived from an EMBL/GenBank/DDBJ whole genome shotgun (WGS) entry which is preliminary data.</text>
</comment>